<keyword evidence="2" id="KW-0255">Endonuclease</keyword>
<dbReference type="GO" id="GO:0004519">
    <property type="term" value="F:endonuclease activity"/>
    <property type="evidence" value="ECO:0007669"/>
    <property type="project" value="UniProtKB-KW"/>
</dbReference>
<dbReference type="AlphaFoldDB" id="A0A1N7MY37"/>
<dbReference type="OrthoDB" id="9802516at2"/>
<evidence type="ECO:0000256" key="1">
    <source>
        <dbReference type="ARBA" id="ARBA00006738"/>
    </source>
</evidence>
<dbReference type="InterPro" id="IPR003509">
    <property type="entry name" value="UPF0102_YraN-like"/>
</dbReference>
<dbReference type="Gene3D" id="3.40.1350.10">
    <property type="match status" value="1"/>
</dbReference>
<keyword evidence="2" id="KW-0540">Nuclease</keyword>
<dbReference type="PANTHER" id="PTHR34039">
    <property type="entry name" value="UPF0102 PROTEIN YRAN"/>
    <property type="match status" value="1"/>
</dbReference>
<protein>
    <submittedName>
        <fullName evidence="2">Putative endonuclease</fullName>
    </submittedName>
</protein>
<dbReference type="SUPFAM" id="SSF52980">
    <property type="entry name" value="Restriction endonuclease-like"/>
    <property type="match status" value="1"/>
</dbReference>
<dbReference type="EMBL" id="FTOO01000006">
    <property type="protein sequence ID" value="SIS91005.1"/>
    <property type="molecule type" value="Genomic_DNA"/>
</dbReference>
<keyword evidence="3" id="KW-1185">Reference proteome</keyword>
<organism evidence="2 3">
    <name type="scientific">Alicyclobacillus vulcanalis</name>
    <dbReference type="NCBI Taxonomy" id="252246"/>
    <lineage>
        <taxon>Bacteria</taxon>
        <taxon>Bacillati</taxon>
        <taxon>Bacillota</taxon>
        <taxon>Bacilli</taxon>
        <taxon>Bacillales</taxon>
        <taxon>Alicyclobacillaceae</taxon>
        <taxon>Alicyclobacillus</taxon>
    </lineage>
</organism>
<dbReference type="InterPro" id="IPR011335">
    <property type="entry name" value="Restrct_endonuc-II-like"/>
</dbReference>
<comment type="similarity">
    <text evidence="1">Belongs to the UPF0102 family.</text>
</comment>
<reference evidence="3" key="1">
    <citation type="submission" date="2017-01" db="EMBL/GenBank/DDBJ databases">
        <authorList>
            <person name="Varghese N."/>
            <person name="Submissions S."/>
        </authorList>
    </citation>
    <scope>NUCLEOTIDE SEQUENCE [LARGE SCALE GENOMIC DNA]</scope>
    <source>
        <strain evidence="3">DSM 16176</strain>
    </source>
</reference>
<dbReference type="Pfam" id="PF02021">
    <property type="entry name" value="UPF0102"/>
    <property type="match status" value="1"/>
</dbReference>
<dbReference type="Proteomes" id="UP000186156">
    <property type="component" value="Unassembled WGS sequence"/>
</dbReference>
<dbReference type="STRING" id="252246.SAMN05421799_106211"/>
<evidence type="ECO:0000313" key="3">
    <source>
        <dbReference type="Proteomes" id="UP000186156"/>
    </source>
</evidence>
<gene>
    <name evidence="2" type="ORF">SAMN05421799_106211</name>
</gene>
<name>A0A1N7MY37_9BACL</name>
<dbReference type="InterPro" id="IPR011856">
    <property type="entry name" value="tRNA_endonuc-like_dom_sf"/>
</dbReference>
<keyword evidence="2" id="KW-0378">Hydrolase</keyword>
<dbReference type="PANTHER" id="PTHR34039:SF1">
    <property type="entry name" value="UPF0102 PROTEIN YRAN"/>
    <property type="match status" value="1"/>
</dbReference>
<accession>A0A1N7MY37</accession>
<sequence>MTATRKELGSLGESFVSTYLERCLGWRVIERNWRVRYGELDLLAENACELVAVEVKTRSFPVPGDPIEALRPVQIGRLVAALTAYAADTARWPVVALDVVAVTWRDGLVVGFRHERVYPV</sequence>
<evidence type="ECO:0000313" key="2">
    <source>
        <dbReference type="EMBL" id="SIS91005.1"/>
    </source>
</evidence>
<dbReference type="GO" id="GO:0003676">
    <property type="term" value="F:nucleic acid binding"/>
    <property type="evidence" value="ECO:0007669"/>
    <property type="project" value="InterPro"/>
</dbReference>
<proteinExistence type="inferred from homology"/>